<protein>
    <submittedName>
        <fullName evidence="1">Uncharacterized protein</fullName>
    </submittedName>
</protein>
<evidence type="ECO:0000313" key="1">
    <source>
        <dbReference type="EnsemblPlants" id="AVESA.00010b.r2.7CG0712360.1.CDS.1"/>
    </source>
</evidence>
<accession>A0ACD6ABE4</accession>
<organism evidence="1 2">
    <name type="scientific">Avena sativa</name>
    <name type="common">Oat</name>
    <dbReference type="NCBI Taxonomy" id="4498"/>
    <lineage>
        <taxon>Eukaryota</taxon>
        <taxon>Viridiplantae</taxon>
        <taxon>Streptophyta</taxon>
        <taxon>Embryophyta</taxon>
        <taxon>Tracheophyta</taxon>
        <taxon>Spermatophyta</taxon>
        <taxon>Magnoliopsida</taxon>
        <taxon>Liliopsida</taxon>
        <taxon>Poales</taxon>
        <taxon>Poaceae</taxon>
        <taxon>BOP clade</taxon>
        <taxon>Pooideae</taxon>
        <taxon>Poodae</taxon>
        <taxon>Poeae</taxon>
        <taxon>Poeae Chloroplast Group 1 (Aveneae type)</taxon>
        <taxon>Aveninae</taxon>
        <taxon>Avena</taxon>
    </lineage>
</organism>
<sequence length="238" mass="25358">MATRSSSSSTSQLALASSLLLLLLLLHPASAAVDIKATCGKTQHPIFCTNVLTADKDSKSAPDVHGLAEIAIKNAARLGAVTGNYARRQLDLVKDDNVLWQCLDECAQDVEDAVSHLDDSEGEVDDKHFNEVAAYLKLSEEDTWSCDESCRDTPPSLVKTTVLAKNNDFEKMMNVTNALIKLSCNGPAKLPTPLPAKPATPLPVKPATLLPVKPATLLPPKPATLLPAKPATLLPPKP</sequence>
<name>A0ACD6ABE4_AVESA</name>
<dbReference type="EnsemblPlants" id="AVESA.00010b.r2.7CG0712360.1">
    <property type="protein sequence ID" value="AVESA.00010b.r2.7CG0712360.1.CDS.1"/>
    <property type="gene ID" value="AVESA.00010b.r2.7CG0712360"/>
</dbReference>
<reference evidence="1" key="2">
    <citation type="submission" date="2025-09" db="UniProtKB">
        <authorList>
            <consortium name="EnsemblPlants"/>
        </authorList>
    </citation>
    <scope>IDENTIFICATION</scope>
</reference>
<evidence type="ECO:0000313" key="2">
    <source>
        <dbReference type="Proteomes" id="UP001732700"/>
    </source>
</evidence>
<dbReference type="Proteomes" id="UP001732700">
    <property type="component" value="Chromosome 7C"/>
</dbReference>
<keyword evidence="2" id="KW-1185">Reference proteome</keyword>
<reference evidence="1" key="1">
    <citation type="submission" date="2021-05" db="EMBL/GenBank/DDBJ databases">
        <authorList>
            <person name="Scholz U."/>
            <person name="Mascher M."/>
            <person name="Fiebig A."/>
        </authorList>
    </citation>
    <scope>NUCLEOTIDE SEQUENCE [LARGE SCALE GENOMIC DNA]</scope>
</reference>
<proteinExistence type="predicted"/>